<feature type="transmembrane region" description="Helical" evidence="8">
    <location>
        <begin position="347"/>
        <end position="365"/>
    </location>
</feature>
<evidence type="ECO:0000256" key="5">
    <source>
        <dbReference type="ARBA" id="ARBA00023136"/>
    </source>
</evidence>
<keyword evidence="5 8" id="KW-0472">Membrane</keyword>
<sequence>MNRTYSEDNDRESMADSGDEGLEDIVVITSANNPKGSRVLTHDVELQLLNSSVLANGLPYTILKEKEKSAFSALLSLIGLCSSISMPIYWVALTEIQKYFGISEAQANLTVSAYLVLQAVSPVFVSSTGDFFGRRPTVQCCLLGGFAANVGLAVCNKYWLVIFLRCVLAAFVSPVISINSAIIGDFTTRTNRGGVAGWVSGFTLVGQGISPFLGSVFDSVWNWRAIFWFSAAFDAFVFVIVTFLLPETRRTFVGNLGIPPEKLVHKSPAAWLIRKRLVDVDGLSREPDTQKTFNPFKPFALILKPDILMCLLPCSIFFACWTCSQVSLTTSLSHDYHYTPLKVGLCFFAPGMATIFGTILSGKVLDKVYRRMKKDYARQIAQNPSAQHTPFNIIKARLGYSPIPTLLLSFSVIAYGWCLQKRENVAIILVLAFLTTFGSMYPLNVASTLLVDLEPTQSGGASSLNNLFRCGMSAIFVSCLSMMNQSMGLGGTYTFMGCICIVGVCALQFMTYKGVKLLKNRQCN</sequence>
<feature type="transmembrane region" description="Helical" evidence="8">
    <location>
        <begin position="160"/>
        <end position="183"/>
    </location>
</feature>
<dbReference type="PANTHER" id="PTHR23502:SF51">
    <property type="entry name" value="QUINIDINE RESISTANCE PROTEIN 1-RELATED"/>
    <property type="match status" value="1"/>
</dbReference>
<dbReference type="PROSITE" id="PS50850">
    <property type="entry name" value="MFS"/>
    <property type="match status" value="1"/>
</dbReference>
<dbReference type="GO" id="GO:0055088">
    <property type="term" value="P:lipid homeostasis"/>
    <property type="evidence" value="ECO:0007669"/>
    <property type="project" value="UniProtKB-ARBA"/>
</dbReference>
<evidence type="ECO:0000256" key="6">
    <source>
        <dbReference type="ARBA" id="ARBA00038347"/>
    </source>
</evidence>
<evidence type="ECO:0000256" key="7">
    <source>
        <dbReference type="ARBA" id="ARBA00053949"/>
    </source>
</evidence>
<feature type="domain" description="Major facilitator superfamily (MFS) profile" evidence="9">
    <location>
        <begin position="71"/>
        <end position="515"/>
    </location>
</feature>
<organism evidence="10 11">
    <name type="scientific">Brettanomyces naardenensis</name>
    <name type="common">Yeast</name>
    <dbReference type="NCBI Taxonomy" id="13370"/>
    <lineage>
        <taxon>Eukaryota</taxon>
        <taxon>Fungi</taxon>
        <taxon>Dikarya</taxon>
        <taxon>Ascomycota</taxon>
        <taxon>Saccharomycotina</taxon>
        <taxon>Pichiomycetes</taxon>
        <taxon>Pichiales</taxon>
        <taxon>Pichiaceae</taxon>
        <taxon>Brettanomyces</taxon>
    </lineage>
</organism>
<dbReference type="InterPro" id="IPR020846">
    <property type="entry name" value="MFS_dom"/>
</dbReference>
<evidence type="ECO:0000256" key="4">
    <source>
        <dbReference type="ARBA" id="ARBA00022989"/>
    </source>
</evidence>
<comment type="subcellular location">
    <subcellularLocation>
        <location evidence="1">Membrane</location>
        <topology evidence="1">Multi-pass membrane protein</topology>
    </subcellularLocation>
</comment>
<dbReference type="InParanoid" id="A0A448YJW2"/>
<dbReference type="STRING" id="13370.A0A448YJW2"/>
<name>A0A448YJW2_BRENA</name>
<keyword evidence="3 8" id="KW-0812">Transmembrane</keyword>
<dbReference type="GO" id="GO:0001765">
    <property type="term" value="P:membrane raft assembly"/>
    <property type="evidence" value="ECO:0007669"/>
    <property type="project" value="UniProtKB-ARBA"/>
</dbReference>
<dbReference type="AlphaFoldDB" id="A0A448YJW2"/>
<evidence type="ECO:0000259" key="9">
    <source>
        <dbReference type="PROSITE" id="PS50850"/>
    </source>
</evidence>
<dbReference type="EMBL" id="CAACVR010000011">
    <property type="protein sequence ID" value="VEU21197.1"/>
    <property type="molecule type" value="Genomic_DNA"/>
</dbReference>
<dbReference type="FunCoup" id="A0A448YJW2">
    <property type="interactions" value="109"/>
</dbReference>
<dbReference type="InterPro" id="IPR036259">
    <property type="entry name" value="MFS_trans_sf"/>
</dbReference>
<feature type="transmembrane region" description="Helical" evidence="8">
    <location>
        <begin position="425"/>
        <end position="446"/>
    </location>
</feature>
<dbReference type="SUPFAM" id="SSF103473">
    <property type="entry name" value="MFS general substrate transporter"/>
    <property type="match status" value="1"/>
</dbReference>
<accession>A0A448YJW2</accession>
<keyword evidence="11" id="KW-1185">Reference proteome</keyword>
<comment type="function">
    <text evidence="7">MFS antiporter that does not display functional linkage as drug transporter and performs functions that significantly affect biofilm development and virulence. No substrate for transport has been identified yet, but plays an important role in the growth in the host.</text>
</comment>
<feature type="transmembrane region" description="Helical" evidence="8">
    <location>
        <begin position="70"/>
        <end position="93"/>
    </location>
</feature>
<dbReference type="OrthoDB" id="440553at2759"/>
<keyword evidence="2" id="KW-0813">Transport</keyword>
<proteinExistence type="inferred from homology"/>
<dbReference type="PANTHER" id="PTHR23502">
    <property type="entry name" value="MAJOR FACILITATOR SUPERFAMILY"/>
    <property type="match status" value="1"/>
</dbReference>
<gene>
    <name evidence="10" type="ORF">BRENAR_LOCUS1932</name>
</gene>
<feature type="transmembrane region" description="Helical" evidence="8">
    <location>
        <begin position="307"/>
        <end position="327"/>
    </location>
</feature>
<dbReference type="Proteomes" id="UP000290900">
    <property type="component" value="Unassembled WGS sequence"/>
</dbReference>
<dbReference type="Pfam" id="PF07690">
    <property type="entry name" value="MFS_1"/>
    <property type="match status" value="1"/>
</dbReference>
<dbReference type="GO" id="GO:0022857">
    <property type="term" value="F:transmembrane transporter activity"/>
    <property type="evidence" value="ECO:0007669"/>
    <property type="project" value="InterPro"/>
</dbReference>
<evidence type="ECO:0000313" key="10">
    <source>
        <dbReference type="EMBL" id="VEU21197.1"/>
    </source>
</evidence>
<dbReference type="GO" id="GO:0005886">
    <property type="term" value="C:plasma membrane"/>
    <property type="evidence" value="ECO:0007669"/>
    <property type="project" value="TreeGrafter"/>
</dbReference>
<dbReference type="InterPro" id="IPR011701">
    <property type="entry name" value="MFS"/>
</dbReference>
<dbReference type="GO" id="GO:0045121">
    <property type="term" value="C:membrane raft"/>
    <property type="evidence" value="ECO:0007669"/>
    <property type="project" value="UniProtKB-ARBA"/>
</dbReference>
<evidence type="ECO:0000256" key="1">
    <source>
        <dbReference type="ARBA" id="ARBA00004141"/>
    </source>
</evidence>
<dbReference type="FunFam" id="1.20.1250.20:FF:000172">
    <property type="entry name" value="MFS multidrug resistance transporter"/>
    <property type="match status" value="1"/>
</dbReference>
<comment type="similarity">
    <text evidence="6">Belongs to the major facilitator superfamily. CAR1 family.</text>
</comment>
<keyword evidence="4 8" id="KW-1133">Transmembrane helix</keyword>
<evidence type="ECO:0000256" key="8">
    <source>
        <dbReference type="SAM" id="Phobius"/>
    </source>
</evidence>
<feature type="transmembrane region" description="Helical" evidence="8">
    <location>
        <begin position="195"/>
        <end position="213"/>
    </location>
</feature>
<reference evidence="10 11" key="1">
    <citation type="submission" date="2018-12" db="EMBL/GenBank/DDBJ databases">
        <authorList>
            <person name="Tiukova I."/>
            <person name="Dainat J."/>
        </authorList>
    </citation>
    <scope>NUCLEOTIDE SEQUENCE [LARGE SCALE GENOMIC DNA]</scope>
</reference>
<evidence type="ECO:0000256" key="2">
    <source>
        <dbReference type="ARBA" id="ARBA00022448"/>
    </source>
</evidence>
<protein>
    <submittedName>
        <fullName evidence="10">DEKNAAC102184</fullName>
    </submittedName>
</protein>
<feature type="transmembrane region" description="Helical" evidence="8">
    <location>
        <begin position="493"/>
        <end position="512"/>
    </location>
</feature>
<evidence type="ECO:0000256" key="3">
    <source>
        <dbReference type="ARBA" id="ARBA00022692"/>
    </source>
</evidence>
<feature type="transmembrane region" description="Helical" evidence="8">
    <location>
        <begin position="225"/>
        <end position="245"/>
    </location>
</feature>
<dbReference type="Gene3D" id="1.20.1250.20">
    <property type="entry name" value="MFS general substrate transporter like domains"/>
    <property type="match status" value="1"/>
</dbReference>
<evidence type="ECO:0000313" key="11">
    <source>
        <dbReference type="Proteomes" id="UP000290900"/>
    </source>
</evidence>